<dbReference type="PANTHER" id="PTHR10146">
    <property type="entry name" value="PROLINE SYNTHETASE CO-TRANSCRIBED BACTERIAL HOMOLOG PROTEIN"/>
    <property type="match status" value="1"/>
</dbReference>
<comment type="caution">
    <text evidence="5">The sequence shown here is derived from an EMBL/GenBank/DDBJ whole genome shotgun (WGS) entry which is preliminary data.</text>
</comment>
<dbReference type="CDD" id="cd06824">
    <property type="entry name" value="PLPDE_III_Yggs_like"/>
    <property type="match status" value="1"/>
</dbReference>
<feature type="domain" description="Alanine racemase N-terminal" evidence="4">
    <location>
        <begin position="12"/>
        <end position="226"/>
    </location>
</feature>
<comment type="similarity">
    <text evidence="2 3">Belongs to the pyridoxal phosphate-binding protein YggS/PROSC family.</text>
</comment>
<dbReference type="SUPFAM" id="SSF51419">
    <property type="entry name" value="PLP-binding barrel"/>
    <property type="match status" value="1"/>
</dbReference>
<dbReference type="HAMAP" id="MF_02087">
    <property type="entry name" value="PLP_homeostasis"/>
    <property type="match status" value="1"/>
</dbReference>
<reference evidence="5" key="2">
    <citation type="submission" date="2023-01" db="EMBL/GenBank/DDBJ databases">
        <title>Draft genome sequence of Methylophaga thalassica strain NBRC 102424.</title>
        <authorList>
            <person name="Sun Q."/>
            <person name="Mori K."/>
        </authorList>
    </citation>
    <scope>NUCLEOTIDE SEQUENCE</scope>
    <source>
        <strain evidence="5">NBRC 102424</strain>
    </source>
</reference>
<accession>A0ABQ5U094</accession>
<gene>
    <name evidence="5" type="primary">yggS</name>
    <name evidence="5" type="ORF">GCM10007891_20590</name>
</gene>
<dbReference type="Pfam" id="PF01168">
    <property type="entry name" value="Ala_racemase_N"/>
    <property type="match status" value="1"/>
</dbReference>
<dbReference type="InterPro" id="IPR001608">
    <property type="entry name" value="Ala_racemase_N"/>
</dbReference>
<evidence type="ECO:0000256" key="3">
    <source>
        <dbReference type="RuleBase" id="RU004514"/>
    </source>
</evidence>
<evidence type="ECO:0000313" key="5">
    <source>
        <dbReference type="EMBL" id="GLQ00206.1"/>
    </source>
</evidence>
<keyword evidence="1 2" id="KW-0663">Pyridoxal phosphate</keyword>
<name>A0ABQ5U094_9GAMM</name>
<dbReference type="InterPro" id="IPR011078">
    <property type="entry name" value="PyrdxlP_homeostasis"/>
</dbReference>
<evidence type="ECO:0000256" key="2">
    <source>
        <dbReference type="HAMAP-Rule" id="MF_02087"/>
    </source>
</evidence>
<proteinExistence type="inferred from homology"/>
<dbReference type="InterPro" id="IPR029066">
    <property type="entry name" value="PLP-binding_barrel"/>
</dbReference>
<dbReference type="Gene3D" id="3.20.20.10">
    <property type="entry name" value="Alanine racemase"/>
    <property type="match status" value="1"/>
</dbReference>
<dbReference type="EMBL" id="BSND01000005">
    <property type="protein sequence ID" value="GLQ00206.1"/>
    <property type="molecule type" value="Genomic_DNA"/>
</dbReference>
<dbReference type="PANTHER" id="PTHR10146:SF14">
    <property type="entry name" value="PYRIDOXAL PHOSPHATE HOMEOSTASIS PROTEIN"/>
    <property type="match status" value="1"/>
</dbReference>
<dbReference type="PIRSF" id="PIRSF004848">
    <property type="entry name" value="YBL036c_PLPDEIII"/>
    <property type="match status" value="1"/>
</dbReference>
<keyword evidence="6" id="KW-1185">Reference proteome</keyword>
<protein>
    <recommendedName>
        <fullName evidence="2">Pyridoxal phosphate homeostasis protein</fullName>
        <shortName evidence="2">PLP homeostasis protein</shortName>
    </recommendedName>
</protein>
<dbReference type="RefSeq" id="WP_284723270.1">
    <property type="nucleotide sequence ID" value="NZ_BSND01000005.1"/>
</dbReference>
<evidence type="ECO:0000256" key="1">
    <source>
        <dbReference type="ARBA" id="ARBA00022898"/>
    </source>
</evidence>
<sequence length="229" mass="25809">MTDVKKRFQQIHHEISTSVSAAKRDPQSVQLLAVSKTWPADALREVAALGQRQFGENYLQEALDKIDALADLDLEWHFIGPIQSNKTRDIAGHFDWVQSVDREKIARRLNEHRPDSLAPLNVCIQINIDEEETKSGTSPEKLLTLADYIATLDKLNLRGLMVIPSLKNSVADEKDSFSRAYELFQQLRHKYPQVDTLSMGMTADMSTAIACGSTMVRIGTALFGQREKR</sequence>
<dbReference type="PROSITE" id="PS01211">
    <property type="entry name" value="UPF0001"/>
    <property type="match status" value="1"/>
</dbReference>
<reference evidence="5" key="1">
    <citation type="journal article" date="2014" name="Int. J. Syst. Evol. Microbiol.">
        <title>Complete genome of a new Firmicutes species belonging to the dominant human colonic microbiota ('Ruminococcus bicirculans') reveals two chromosomes and a selective capacity to utilize plant glucans.</title>
        <authorList>
            <consortium name="NISC Comparative Sequencing Program"/>
            <person name="Wegmann U."/>
            <person name="Louis P."/>
            <person name="Goesmann A."/>
            <person name="Henrissat B."/>
            <person name="Duncan S.H."/>
            <person name="Flint H.J."/>
        </authorList>
    </citation>
    <scope>NUCLEOTIDE SEQUENCE</scope>
    <source>
        <strain evidence="5">NBRC 102424</strain>
    </source>
</reference>
<dbReference type="NCBIfam" id="TIGR00044">
    <property type="entry name" value="YggS family pyridoxal phosphate-dependent enzyme"/>
    <property type="match status" value="1"/>
</dbReference>
<dbReference type="Proteomes" id="UP001161423">
    <property type="component" value="Unassembled WGS sequence"/>
</dbReference>
<evidence type="ECO:0000313" key="6">
    <source>
        <dbReference type="Proteomes" id="UP001161423"/>
    </source>
</evidence>
<evidence type="ECO:0000259" key="4">
    <source>
        <dbReference type="Pfam" id="PF01168"/>
    </source>
</evidence>
<comment type="function">
    <text evidence="2">Pyridoxal 5'-phosphate (PLP)-binding protein, which is involved in PLP homeostasis.</text>
</comment>
<organism evidence="5 6">
    <name type="scientific">Methylophaga thalassica</name>
    <dbReference type="NCBI Taxonomy" id="40223"/>
    <lineage>
        <taxon>Bacteria</taxon>
        <taxon>Pseudomonadati</taxon>
        <taxon>Pseudomonadota</taxon>
        <taxon>Gammaproteobacteria</taxon>
        <taxon>Thiotrichales</taxon>
        <taxon>Piscirickettsiaceae</taxon>
        <taxon>Methylophaga</taxon>
    </lineage>
</organism>
<feature type="modified residue" description="N6-(pyridoxal phosphate)lysine" evidence="2">
    <location>
        <position position="36"/>
    </location>
</feature>